<sequence length="445" mass="51921">MAKVRKVPYYVIERSLLRSPRWRLYKGSAGAVPINTFQTISFDRLPPGSATKADPLLPNVTPGGVRKEKTREEKNNPGSPDRPESATQQKRISLFRQRYIDAEDREKLAIFDLQDIPAAMEKMGWPVAAKAARRWFSGQAHVYNDQPDSEQPLDDSIVSLRWVLGYKAVKSKFDELLRSDIYSEKALALVERKLLERVRDAFQRSQSAKPNLNFETEIINSDLRQFHIDWHFQRKKISTFDTSDWDWMTPTDLTATLGNFLLYVAIGRVEVQGQRYFDYSQNPYRYCMDAEARMTHVYVYLKDNYSFNDKDPANSQYLGHWNKHGMTSSLVMAANELLGQYYPSVKMRLKGGKKEEYRVDWDYLPFPQKPLDKPIDTRRSFLRKFVEMDVYWPVFNRSYNDWRARNDQGEDFMIYSKPELHKLETPITIKLGTLSRPCKAGSPIC</sequence>
<feature type="region of interest" description="Disordered" evidence="1">
    <location>
        <begin position="48"/>
        <end position="89"/>
    </location>
</feature>
<keyword evidence="3" id="KW-1185">Reference proteome</keyword>
<comment type="caution">
    <text evidence="2">The sequence shown here is derived from an EMBL/GenBank/DDBJ whole genome shotgun (WGS) entry which is preliminary data.</text>
</comment>
<proteinExistence type="predicted"/>
<name>A0ABU1P8Q2_9BURK</name>
<gene>
    <name evidence="2" type="ORF">J2W50_000459</name>
</gene>
<accession>A0ABU1P8Q2</accession>
<dbReference type="InterPro" id="IPR045646">
    <property type="entry name" value="DUF6402"/>
</dbReference>
<evidence type="ECO:0000313" key="2">
    <source>
        <dbReference type="EMBL" id="MDR6582284.1"/>
    </source>
</evidence>
<reference evidence="2 3" key="1">
    <citation type="submission" date="2023-07" db="EMBL/GenBank/DDBJ databases">
        <title>Sorghum-associated microbial communities from plants grown in Nebraska, USA.</title>
        <authorList>
            <person name="Schachtman D."/>
        </authorList>
    </citation>
    <scope>NUCLEOTIDE SEQUENCE [LARGE SCALE GENOMIC DNA]</scope>
    <source>
        <strain evidence="2 3">596</strain>
    </source>
</reference>
<dbReference type="RefSeq" id="WP_102662590.1">
    <property type="nucleotide sequence ID" value="NZ_JAVDSJ010000001.1"/>
</dbReference>
<organism evidence="2 3">
    <name type="scientific">Herbaspirillum frisingense</name>
    <dbReference type="NCBI Taxonomy" id="92645"/>
    <lineage>
        <taxon>Bacteria</taxon>
        <taxon>Pseudomonadati</taxon>
        <taxon>Pseudomonadota</taxon>
        <taxon>Betaproteobacteria</taxon>
        <taxon>Burkholderiales</taxon>
        <taxon>Oxalobacteraceae</taxon>
        <taxon>Herbaspirillum</taxon>
    </lineage>
</organism>
<protein>
    <submittedName>
        <fullName evidence="2">Uncharacterized protein</fullName>
    </submittedName>
</protein>
<dbReference type="Pfam" id="PF19940">
    <property type="entry name" value="DUF6402"/>
    <property type="match status" value="1"/>
</dbReference>
<evidence type="ECO:0000256" key="1">
    <source>
        <dbReference type="SAM" id="MobiDB-lite"/>
    </source>
</evidence>
<evidence type="ECO:0000313" key="3">
    <source>
        <dbReference type="Proteomes" id="UP001260715"/>
    </source>
</evidence>
<dbReference type="Proteomes" id="UP001260715">
    <property type="component" value="Unassembled WGS sequence"/>
</dbReference>
<feature type="compositionally biased region" description="Basic and acidic residues" evidence="1">
    <location>
        <begin position="65"/>
        <end position="75"/>
    </location>
</feature>
<dbReference type="EMBL" id="JAVDSJ010000001">
    <property type="protein sequence ID" value="MDR6582284.1"/>
    <property type="molecule type" value="Genomic_DNA"/>
</dbReference>